<evidence type="ECO:0000256" key="1">
    <source>
        <dbReference type="ARBA" id="ARBA00022801"/>
    </source>
</evidence>
<evidence type="ECO:0000256" key="3">
    <source>
        <dbReference type="HAMAP-Rule" id="MF_01432"/>
    </source>
</evidence>
<reference evidence="5 6" key="1">
    <citation type="submission" date="2018-12" db="EMBL/GenBank/DDBJ databases">
        <authorList>
            <consortium name="Pathogen Informatics"/>
        </authorList>
    </citation>
    <scope>NUCLEOTIDE SEQUENCE [LARGE SCALE GENOMIC DNA]</scope>
    <source>
        <strain evidence="5 6">NCTC13098</strain>
    </source>
</reference>
<comment type="similarity">
    <text evidence="3">Belongs to the IUNH family. RihC subfamily.</text>
</comment>
<evidence type="ECO:0000259" key="4">
    <source>
        <dbReference type="Pfam" id="PF01156"/>
    </source>
</evidence>
<dbReference type="GO" id="GO:0006206">
    <property type="term" value="P:pyrimidine nucleobase metabolic process"/>
    <property type="evidence" value="ECO:0007669"/>
    <property type="project" value="UniProtKB-UniRule"/>
</dbReference>
<dbReference type="InterPro" id="IPR001910">
    <property type="entry name" value="Inosine/uridine_hydrolase_dom"/>
</dbReference>
<dbReference type="AlphaFoldDB" id="A0A3P8L2A3"/>
<feature type="active site" evidence="3">
    <location>
        <position position="233"/>
    </location>
</feature>
<keyword evidence="1 3" id="KW-0378">Hydrolase</keyword>
<dbReference type="PANTHER" id="PTHR12304:SF15">
    <property type="entry name" value="NON-SPECIFIC RIBONUCLEOSIDE HYDROLASE RIHC"/>
    <property type="match status" value="1"/>
</dbReference>
<dbReference type="HAMAP" id="MF_01432">
    <property type="entry name" value="Nucleosid_hydro_RihC"/>
    <property type="match status" value="1"/>
</dbReference>
<dbReference type="Pfam" id="PF01156">
    <property type="entry name" value="IU_nuc_hydro"/>
    <property type="match status" value="1"/>
</dbReference>
<protein>
    <recommendedName>
        <fullName evidence="3">Non-specific ribonucleoside hydrolase RihC</fullName>
        <ecNumber evidence="3">3.2.-.-</ecNumber>
    </recommendedName>
    <alternativeName>
        <fullName evidence="3">Purine/pyrimidine ribonucleoside hydrolase</fullName>
    </alternativeName>
</protein>
<dbReference type="CDD" id="cd02651">
    <property type="entry name" value="nuc_hydro_IU_UC_XIUA"/>
    <property type="match status" value="1"/>
</dbReference>
<gene>
    <name evidence="3 5" type="primary">rihC</name>
    <name evidence="5" type="ORF">NCTC13098_06296</name>
</gene>
<dbReference type="KEGG" id="rtg:NCTC13098_06296"/>
<organism evidence="5 6">
    <name type="scientific">Raoultella terrigena</name>
    <name type="common">Klebsiella terrigena</name>
    <dbReference type="NCBI Taxonomy" id="577"/>
    <lineage>
        <taxon>Bacteria</taxon>
        <taxon>Pseudomonadati</taxon>
        <taxon>Pseudomonadota</taxon>
        <taxon>Gammaproteobacteria</taxon>
        <taxon>Enterobacterales</taxon>
        <taxon>Enterobacteriaceae</taxon>
        <taxon>Klebsiella/Raoultella group</taxon>
        <taxon>Raoultella</taxon>
    </lineage>
</organism>
<dbReference type="GO" id="GO:0005829">
    <property type="term" value="C:cytosol"/>
    <property type="evidence" value="ECO:0007669"/>
    <property type="project" value="TreeGrafter"/>
</dbReference>
<feature type="domain" description="Inosine/uridine-preferring nucleoside hydrolase" evidence="4">
    <location>
        <begin position="5"/>
        <end position="293"/>
    </location>
</feature>
<dbReference type="InterPro" id="IPR036452">
    <property type="entry name" value="Ribo_hydro-like"/>
</dbReference>
<dbReference type="GO" id="GO:0008477">
    <property type="term" value="F:purine nucleosidase activity"/>
    <property type="evidence" value="ECO:0007669"/>
    <property type="project" value="TreeGrafter"/>
</dbReference>
<dbReference type="SUPFAM" id="SSF53590">
    <property type="entry name" value="Nucleoside hydrolase"/>
    <property type="match status" value="1"/>
</dbReference>
<dbReference type="InterPro" id="IPR023186">
    <property type="entry name" value="IUNH"/>
</dbReference>
<dbReference type="GO" id="GO:0006144">
    <property type="term" value="P:purine nucleobase metabolic process"/>
    <property type="evidence" value="ECO:0007669"/>
    <property type="project" value="UniProtKB-UniRule"/>
</dbReference>
<accession>A0A3P8L2A3</accession>
<dbReference type="EMBL" id="LR131271">
    <property type="protein sequence ID" value="VDR29872.1"/>
    <property type="molecule type" value="Genomic_DNA"/>
</dbReference>
<sequence length="372" mass="39892">MRLPIVLDTDPGIDDAAAIAAALFAPELDLQLMTTVAGNVSVEKTTRNALQLLHFWNAEVPLAQGASMPLLRPLRDAASVHGESGMEGYEFVEHRCQPLPKPAFQAIRDALMHAPEPMTLVAIGPLTNIALLLTQYPECRFNIRRLVIMGGSAGRGNFTPNAEFNIAIDPEAAAKVFQSGLEIVMCGLDVTNQAMLAPEYLATLPTLNRTGKMLHALFSHYRSGSMESGLRMHDLCAIAWLVRPELFTLKSCFVAVETQGRWTAGTTVVDIEGRLGQPANASVALDLDVAGFQRWGRGGSGAGAIGPLAAINFLAKIVNHGPHPGGHMLISRPQQPQLAGVAADKLPLCQHLNDLPALQRFPGGKQRQATNA</sequence>
<dbReference type="GO" id="GO:0006152">
    <property type="term" value="P:purine nucleoside catabolic process"/>
    <property type="evidence" value="ECO:0007669"/>
    <property type="project" value="TreeGrafter"/>
</dbReference>
<dbReference type="EC" id="3.2.-.-" evidence="3"/>
<dbReference type="FunFam" id="3.90.245.10:FF:000002">
    <property type="entry name" value="Non-specific ribonucleoside hydrolase RihC"/>
    <property type="match status" value="1"/>
</dbReference>
<dbReference type="NCBIfam" id="NF008036">
    <property type="entry name" value="PRK10768.1"/>
    <property type="match status" value="1"/>
</dbReference>
<comment type="function">
    <text evidence="3">Hydrolyzes both purine and pyrimidine ribonucleosides with a broad-substrate specificity.</text>
</comment>
<evidence type="ECO:0000313" key="6">
    <source>
        <dbReference type="Proteomes" id="UP000274346"/>
    </source>
</evidence>
<dbReference type="Gene3D" id="3.90.245.10">
    <property type="entry name" value="Ribonucleoside hydrolase-like"/>
    <property type="match status" value="1"/>
</dbReference>
<evidence type="ECO:0000313" key="5">
    <source>
        <dbReference type="EMBL" id="VDR29872.1"/>
    </source>
</evidence>
<dbReference type="Proteomes" id="UP000274346">
    <property type="component" value="Chromosome"/>
</dbReference>
<evidence type="ECO:0000256" key="2">
    <source>
        <dbReference type="ARBA" id="ARBA00023295"/>
    </source>
</evidence>
<dbReference type="PANTHER" id="PTHR12304">
    <property type="entry name" value="INOSINE-URIDINE PREFERRING NUCLEOSIDE HYDROLASE"/>
    <property type="match status" value="1"/>
</dbReference>
<name>A0A3P8L2A3_RAOTE</name>
<keyword evidence="2 3" id="KW-0326">Glycosidase</keyword>
<proteinExistence type="inferred from homology"/>
<dbReference type="InterPro" id="IPR022976">
    <property type="entry name" value="Nucleosid_hydro_RihC_nonspecif"/>
</dbReference>